<sequence length="437" mass="48905">MQFSEFRLHPLLLKTIDHLGFTQATEIQQFAIPSALQGADLIASSKTGSGKTLAYLLPLLNRLFYNRALSKRDPRGVILAPTRELANQVYAQVRLFTANTQYSAAKLIGGDNFNDQAKKLRSNPKIIVATPGRLADHLSHRHVFLNGLEMLVFDEADRMLDLGFIEQLTAIHKQADHRKRQTLMFSATMDNLDVVKMGQQFLNQPKRIAVGEANQPHQDIQQSFYLSDGYPHKLKQLAHLVSLHPQEQIIVFTATRDSTQELAKFLQENGKDATFLSGDMTQAKRNQELDGFARGRSQVLISTDVASRGLDLRNVGAVINFDLPKFAEEYVHRIGRTGRAGFKGVAYSLVSKRDWPSFELLQAFLQQSITFENIEGLAAKFNGIKPQAKNESSQGKDKKSSTSKAAGNRKKTVSKPKKQVNLVKPKIDLDAPPMRKK</sequence>
<evidence type="ECO:0000256" key="6">
    <source>
        <dbReference type="PROSITE-ProRule" id="PRU00552"/>
    </source>
</evidence>
<feature type="compositionally biased region" description="Basic residues" evidence="8">
    <location>
        <begin position="407"/>
        <end position="418"/>
    </location>
</feature>
<dbReference type="InterPro" id="IPR014001">
    <property type="entry name" value="Helicase_ATP-bd"/>
</dbReference>
<dbReference type="GO" id="GO:0016787">
    <property type="term" value="F:hydrolase activity"/>
    <property type="evidence" value="ECO:0007669"/>
    <property type="project" value="UniProtKB-KW"/>
</dbReference>
<reference evidence="12 13" key="1">
    <citation type="submission" date="2018-01" db="EMBL/GenBank/DDBJ databases">
        <title>Genome sequence of a Cantenovulum-like bacteria.</title>
        <authorList>
            <person name="Tan W.R."/>
            <person name="Lau N.-S."/>
            <person name="Go F."/>
            <person name="Amirul A.-A.A."/>
        </authorList>
    </citation>
    <scope>NUCLEOTIDE SEQUENCE [LARGE SCALE GENOMIC DNA]</scope>
    <source>
        <strain evidence="12 13">CCB-QB4</strain>
    </source>
</reference>
<dbReference type="InterPro" id="IPR014014">
    <property type="entry name" value="RNA_helicase_DEAD_Q_motif"/>
</dbReference>
<keyword evidence="2 7" id="KW-0378">Hydrolase</keyword>
<dbReference type="SUPFAM" id="SSF52540">
    <property type="entry name" value="P-loop containing nucleoside triphosphate hydrolases"/>
    <property type="match status" value="1"/>
</dbReference>
<dbReference type="GO" id="GO:0003676">
    <property type="term" value="F:nucleic acid binding"/>
    <property type="evidence" value="ECO:0007669"/>
    <property type="project" value="InterPro"/>
</dbReference>
<dbReference type="PROSITE" id="PS00039">
    <property type="entry name" value="DEAD_ATP_HELICASE"/>
    <property type="match status" value="1"/>
</dbReference>
<dbReference type="InterPro" id="IPR027417">
    <property type="entry name" value="P-loop_NTPase"/>
</dbReference>
<evidence type="ECO:0000256" key="7">
    <source>
        <dbReference type="RuleBase" id="RU000492"/>
    </source>
</evidence>
<dbReference type="InterPro" id="IPR011545">
    <property type="entry name" value="DEAD/DEAH_box_helicase_dom"/>
</dbReference>
<dbReference type="KEGG" id="cate:C2869_10165"/>
<evidence type="ECO:0000256" key="5">
    <source>
        <dbReference type="ARBA" id="ARBA00038437"/>
    </source>
</evidence>
<dbReference type="GO" id="GO:0005524">
    <property type="term" value="F:ATP binding"/>
    <property type="evidence" value="ECO:0007669"/>
    <property type="project" value="UniProtKB-KW"/>
</dbReference>
<keyword evidence="3 7" id="KW-0347">Helicase</keyword>
<dbReference type="PANTHER" id="PTHR47959">
    <property type="entry name" value="ATP-DEPENDENT RNA HELICASE RHLE-RELATED"/>
    <property type="match status" value="1"/>
</dbReference>
<dbReference type="Gene3D" id="3.40.50.300">
    <property type="entry name" value="P-loop containing nucleotide triphosphate hydrolases"/>
    <property type="match status" value="2"/>
</dbReference>
<keyword evidence="1 7" id="KW-0547">Nucleotide-binding</keyword>
<evidence type="ECO:0000256" key="4">
    <source>
        <dbReference type="ARBA" id="ARBA00022840"/>
    </source>
</evidence>
<name>A0A2S0VRC2_9ALTE</name>
<evidence type="ECO:0000256" key="2">
    <source>
        <dbReference type="ARBA" id="ARBA00022801"/>
    </source>
</evidence>
<dbReference type="Pfam" id="PF00271">
    <property type="entry name" value="Helicase_C"/>
    <property type="match status" value="1"/>
</dbReference>
<feature type="domain" description="Helicase C-terminal" evidence="10">
    <location>
        <begin position="233"/>
        <end position="392"/>
    </location>
</feature>
<evidence type="ECO:0000313" key="12">
    <source>
        <dbReference type="EMBL" id="AWB66767.1"/>
    </source>
</evidence>
<proteinExistence type="inferred from homology"/>
<dbReference type="EMBL" id="CP026604">
    <property type="protein sequence ID" value="AWB66767.1"/>
    <property type="molecule type" value="Genomic_DNA"/>
</dbReference>
<evidence type="ECO:0000313" key="13">
    <source>
        <dbReference type="Proteomes" id="UP000244441"/>
    </source>
</evidence>
<feature type="region of interest" description="Disordered" evidence="8">
    <location>
        <begin position="385"/>
        <end position="437"/>
    </location>
</feature>
<accession>A0A2S0VRC2</accession>
<feature type="domain" description="DEAD-box RNA helicase Q" evidence="11">
    <location>
        <begin position="1"/>
        <end position="29"/>
    </location>
</feature>
<evidence type="ECO:0000259" key="10">
    <source>
        <dbReference type="PROSITE" id="PS51194"/>
    </source>
</evidence>
<evidence type="ECO:0000259" key="11">
    <source>
        <dbReference type="PROSITE" id="PS51195"/>
    </source>
</evidence>
<dbReference type="CDD" id="cd00268">
    <property type="entry name" value="DEADc"/>
    <property type="match status" value="1"/>
</dbReference>
<keyword evidence="4 7" id="KW-0067">ATP-binding</keyword>
<dbReference type="Proteomes" id="UP000244441">
    <property type="component" value="Chromosome"/>
</dbReference>
<feature type="short sequence motif" description="Q motif" evidence="6">
    <location>
        <begin position="1"/>
        <end position="29"/>
    </location>
</feature>
<dbReference type="Pfam" id="PF00270">
    <property type="entry name" value="DEAD"/>
    <property type="match status" value="1"/>
</dbReference>
<dbReference type="InterPro" id="IPR050079">
    <property type="entry name" value="DEAD_box_RNA_helicase"/>
</dbReference>
<dbReference type="CDD" id="cd18787">
    <property type="entry name" value="SF2_C_DEAD"/>
    <property type="match status" value="1"/>
</dbReference>
<evidence type="ECO:0000259" key="9">
    <source>
        <dbReference type="PROSITE" id="PS51192"/>
    </source>
</evidence>
<dbReference type="SMART" id="SM00490">
    <property type="entry name" value="HELICc"/>
    <property type="match status" value="1"/>
</dbReference>
<dbReference type="RefSeq" id="WP_108602823.1">
    <property type="nucleotide sequence ID" value="NZ_CP026604.1"/>
</dbReference>
<dbReference type="SMART" id="SM00487">
    <property type="entry name" value="DEXDc"/>
    <property type="match status" value="1"/>
</dbReference>
<keyword evidence="13" id="KW-1185">Reference proteome</keyword>
<comment type="similarity">
    <text evidence="5 7">Belongs to the DEAD box helicase family.</text>
</comment>
<organism evidence="12 13">
    <name type="scientific">Saccharobesus litoralis</name>
    <dbReference type="NCBI Taxonomy" id="2172099"/>
    <lineage>
        <taxon>Bacteria</taxon>
        <taxon>Pseudomonadati</taxon>
        <taxon>Pseudomonadota</taxon>
        <taxon>Gammaproteobacteria</taxon>
        <taxon>Alteromonadales</taxon>
        <taxon>Alteromonadaceae</taxon>
        <taxon>Saccharobesus</taxon>
    </lineage>
</organism>
<protein>
    <submittedName>
        <fullName evidence="12">RNA helicase</fullName>
    </submittedName>
</protein>
<dbReference type="PROSITE" id="PS51192">
    <property type="entry name" value="HELICASE_ATP_BIND_1"/>
    <property type="match status" value="1"/>
</dbReference>
<dbReference type="OrthoDB" id="9805696at2"/>
<gene>
    <name evidence="12" type="ORF">C2869_10165</name>
</gene>
<dbReference type="InterPro" id="IPR044742">
    <property type="entry name" value="DEAD/DEAH_RhlB"/>
</dbReference>
<evidence type="ECO:0000256" key="1">
    <source>
        <dbReference type="ARBA" id="ARBA00022741"/>
    </source>
</evidence>
<dbReference type="InterPro" id="IPR001650">
    <property type="entry name" value="Helicase_C-like"/>
</dbReference>
<dbReference type="GO" id="GO:0005829">
    <property type="term" value="C:cytosol"/>
    <property type="evidence" value="ECO:0007669"/>
    <property type="project" value="TreeGrafter"/>
</dbReference>
<evidence type="ECO:0000256" key="3">
    <source>
        <dbReference type="ARBA" id="ARBA00022806"/>
    </source>
</evidence>
<dbReference type="AlphaFoldDB" id="A0A2S0VRC2"/>
<feature type="domain" description="Helicase ATP-binding" evidence="9">
    <location>
        <begin position="32"/>
        <end position="207"/>
    </location>
</feature>
<dbReference type="PROSITE" id="PS51194">
    <property type="entry name" value="HELICASE_CTER"/>
    <property type="match status" value="1"/>
</dbReference>
<dbReference type="PROSITE" id="PS51195">
    <property type="entry name" value="Q_MOTIF"/>
    <property type="match status" value="1"/>
</dbReference>
<dbReference type="GO" id="GO:0003724">
    <property type="term" value="F:RNA helicase activity"/>
    <property type="evidence" value="ECO:0007669"/>
    <property type="project" value="InterPro"/>
</dbReference>
<evidence type="ECO:0000256" key="8">
    <source>
        <dbReference type="SAM" id="MobiDB-lite"/>
    </source>
</evidence>
<dbReference type="PANTHER" id="PTHR47959:SF17">
    <property type="entry name" value="ATP-DEPENDENT RNA HELICASE DEAD BOX FAMILY"/>
    <property type="match status" value="1"/>
</dbReference>
<dbReference type="InterPro" id="IPR000629">
    <property type="entry name" value="RNA-helicase_DEAD-box_CS"/>
</dbReference>